<organism evidence="1">
    <name type="scientific">Oryza brachyantha</name>
    <name type="common">malo sina</name>
    <dbReference type="NCBI Taxonomy" id="4533"/>
    <lineage>
        <taxon>Eukaryota</taxon>
        <taxon>Viridiplantae</taxon>
        <taxon>Streptophyta</taxon>
        <taxon>Embryophyta</taxon>
        <taxon>Tracheophyta</taxon>
        <taxon>Spermatophyta</taxon>
        <taxon>Magnoliopsida</taxon>
        <taxon>Liliopsida</taxon>
        <taxon>Poales</taxon>
        <taxon>Poaceae</taxon>
        <taxon>BOP clade</taxon>
        <taxon>Oryzoideae</taxon>
        <taxon>Oryzeae</taxon>
        <taxon>Oryzinae</taxon>
        <taxon>Oryza</taxon>
    </lineage>
</organism>
<dbReference type="EnsemblPlants" id="OB05G15930.1">
    <property type="protein sequence ID" value="OB05G15930.1"/>
    <property type="gene ID" value="OB05G15930"/>
</dbReference>
<reference evidence="1" key="2">
    <citation type="submission" date="2013-04" db="UniProtKB">
        <authorList>
            <consortium name="EnsemblPlants"/>
        </authorList>
    </citation>
    <scope>IDENTIFICATION</scope>
</reference>
<dbReference type="Gramene" id="OB05G15930.1">
    <property type="protein sequence ID" value="OB05G15930.1"/>
    <property type="gene ID" value="OB05G15930"/>
</dbReference>
<proteinExistence type="predicted"/>
<evidence type="ECO:0000313" key="1">
    <source>
        <dbReference type="EnsemblPlants" id="OB05G15930.1"/>
    </source>
</evidence>
<dbReference type="AlphaFoldDB" id="J3M4R9"/>
<dbReference type="HOGENOM" id="CLU_2982275_0_0_1"/>
<evidence type="ECO:0000313" key="2">
    <source>
        <dbReference type="Proteomes" id="UP000006038"/>
    </source>
</evidence>
<keyword evidence="2" id="KW-1185">Reference proteome</keyword>
<accession>J3M4R9</accession>
<dbReference type="Proteomes" id="UP000006038">
    <property type="component" value="Chromosome 5"/>
</dbReference>
<sequence>MDEYKCHDTGFMLFFFSVTLRMRKKKGASLLPNRRTSSNVLVQKGQITVVCKEAFICS</sequence>
<reference evidence="1" key="1">
    <citation type="journal article" date="2013" name="Nat. Commun.">
        <title>Whole-genome sequencing of Oryza brachyantha reveals mechanisms underlying Oryza genome evolution.</title>
        <authorList>
            <person name="Chen J."/>
            <person name="Huang Q."/>
            <person name="Gao D."/>
            <person name="Wang J."/>
            <person name="Lang Y."/>
            <person name="Liu T."/>
            <person name="Li B."/>
            <person name="Bai Z."/>
            <person name="Luis Goicoechea J."/>
            <person name="Liang C."/>
            <person name="Chen C."/>
            <person name="Zhang W."/>
            <person name="Sun S."/>
            <person name="Liao Y."/>
            <person name="Zhang X."/>
            <person name="Yang L."/>
            <person name="Song C."/>
            <person name="Wang M."/>
            <person name="Shi J."/>
            <person name="Liu G."/>
            <person name="Liu J."/>
            <person name="Zhou H."/>
            <person name="Zhou W."/>
            <person name="Yu Q."/>
            <person name="An N."/>
            <person name="Chen Y."/>
            <person name="Cai Q."/>
            <person name="Wang B."/>
            <person name="Liu B."/>
            <person name="Min J."/>
            <person name="Huang Y."/>
            <person name="Wu H."/>
            <person name="Li Z."/>
            <person name="Zhang Y."/>
            <person name="Yin Y."/>
            <person name="Song W."/>
            <person name="Jiang J."/>
            <person name="Jackson S.A."/>
            <person name="Wing R.A."/>
            <person name="Wang J."/>
            <person name="Chen M."/>
        </authorList>
    </citation>
    <scope>NUCLEOTIDE SEQUENCE [LARGE SCALE GENOMIC DNA]</scope>
    <source>
        <strain evidence="1">cv. IRGC 101232</strain>
    </source>
</reference>
<protein>
    <submittedName>
        <fullName evidence="1">Uncharacterized protein</fullName>
    </submittedName>
</protein>
<name>J3M4R9_ORYBR</name>